<reference evidence="20 21" key="1">
    <citation type="submission" date="2016-11" db="EMBL/GenBank/DDBJ databases">
        <authorList>
            <person name="Jaros S."/>
            <person name="Januszkiewicz K."/>
            <person name="Wedrychowicz H."/>
        </authorList>
    </citation>
    <scope>NUCLEOTIDE SEQUENCE [LARGE SCALE GENOMIC DNA]</scope>
    <source>
        <strain evidence="20 21">CECT 7868</strain>
    </source>
</reference>
<evidence type="ECO:0000256" key="14">
    <source>
        <dbReference type="ARBA" id="ARBA00071271"/>
    </source>
</evidence>
<evidence type="ECO:0000256" key="10">
    <source>
        <dbReference type="ARBA" id="ARBA00036421"/>
    </source>
</evidence>
<dbReference type="GO" id="GO:0006508">
    <property type="term" value="P:proteolysis"/>
    <property type="evidence" value="ECO:0007669"/>
    <property type="project" value="UniProtKB-KW"/>
</dbReference>
<comment type="similarity">
    <text evidence="13">Belongs to the peptidase M20C family.</text>
</comment>
<dbReference type="Gene3D" id="3.40.630.10">
    <property type="entry name" value="Zn peptidases"/>
    <property type="match status" value="2"/>
</dbReference>
<dbReference type="GO" id="GO:0046872">
    <property type="term" value="F:metal ion binding"/>
    <property type="evidence" value="ECO:0007669"/>
    <property type="project" value="UniProtKB-KW"/>
</dbReference>
<dbReference type="Pfam" id="PF01546">
    <property type="entry name" value="Peptidase_M20"/>
    <property type="match status" value="1"/>
</dbReference>
<evidence type="ECO:0000256" key="3">
    <source>
        <dbReference type="ARBA" id="ARBA00022670"/>
    </source>
</evidence>
<keyword evidence="4" id="KW-0479">Metal-binding</keyword>
<dbReference type="FunFam" id="3.40.630.10:FF:000018">
    <property type="entry name" value="Aminoacyl-histidine dipeptidase PepD"/>
    <property type="match status" value="1"/>
</dbReference>
<dbReference type="EC" id="3.4.13.18" evidence="11"/>
<dbReference type="InterPro" id="IPR001160">
    <property type="entry name" value="Peptidase_M20C"/>
</dbReference>
<evidence type="ECO:0000256" key="9">
    <source>
        <dbReference type="ARBA" id="ARBA00023285"/>
    </source>
</evidence>
<dbReference type="PANTHER" id="PTHR43501:SF1">
    <property type="entry name" value="CYTOSOL NON-SPECIFIC DIPEPTIDASE"/>
    <property type="match status" value="1"/>
</dbReference>
<evidence type="ECO:0000256" key="1">
    <source>
        <dbReference type="ARBA" id="ARBA00001941"/>
    </source>
</evidence>
<dbReference type="Proteomes" id="UP000184608">
    <property type="component" value="Unassembled WGS sequence"/>
</dbReference>
<comment type="catalytic activity">
    <reaction evidence="10">
        <text>Hydrolysis of dipeptides, preferentially hydrophobic dipeptides including prolyl amino acids.</text>
        <dbReference type="EC" id="3.4.13.18"/>
    </reaction>
</comment>
<keyword evidence="8" id="KW-0482">Metalloprotease</keyword>
<keyword evidence="7 20" id="KW-0224">Dipeptidase</keyword>
<dbReference type="InterPro" id="IPR002933">
    <property type="entry name" value="Peptidase_M20"/>
</dbReference>
<proteinExistence type="inferred from homology"/>
<dbReference type="PIRSF" id="PIRSF016599">
    <property type="entry name" value="Xaa-His_dipept"/>
    <property type="match status" value="1"/>
</dbReference>
<gene>
    <name evidence="20" type="primary">pepD</name>
    <name evidence="20" type="ORF">VA7868_00752</name>
</gene>
<organism evidence="20 21">
    <name type="scientific">Vibrio aerogenes CECT 7868</name>
    <dbReference type="NCBI Taxonomy" id="1216006"/>
    <lineage>
        <taxon>Bacteria</taxon>
        <taxon>Pseudomonadati</taxon>
        <taxon>Pseudomonadota</taxon>
        <taxon>Gammaproteobacteria</taxon>
        <taxon>Vibrionales</taxon>
        <taxon>Vibrionaceae</taxon>
        <taxon>Vibrio</taxon>
    </lineage>
</organism>
<dbReference type="CDD" id="cd03890">
    <property type="entry name" value="M20_pepD"/>
    <property type="match status" value="1"/>
</dbReference>
<evidence type="ECO:0000313" key="21">
    <source>
        <dbReference type="Proteomes" id="UP000184608"/>
    </source>
</evidence>
<dbReference type="STRING" id="1216006.VA7868_00752"/>
<evidence type="ECO:0000256" key="17">
    <source>
        <dbReference type="ARBA" id="ARBA00077688"/>
    </source>
</evidence>
<evidence type="ECO:0000313" key="20">
    <source>
        <dbReference type="EMBL" id="SHH87533.1"/>
    </source>
</evidence>
<keyword evidence="5 20" id="KW-0378">Hydrolase</keyword>
<feature type="domain" description="Peptidase M20 dimerisation" evidence="19">
    <location>
        <begin position="211"/>
        <end position="298"/>
    </location>
</feature>
<evidence type="ECO:0000256" key="6">
    <source>
        <dbReference type="ARBA" id="ARBA00022833"/>
    </source>
</evidence>
<dbReference type="PANTHER" id="PTHR43501">
    <property type="entry name" value="CYTOSOL NON-SPECIFIC DIPEPTIDASE"/>
    <property type="match status" value="1"/>
</dbReference>
<dbReference type="AlphaFoldDB" id="A0A1M5WKA4"/>
<dbReference type="Pfam" id="PF07687">
    <property type="entry name" value="M20_dimer"/>
    <property type="match status" value="1"/>
</dbReference>
<dbReference type="EMBL" id="FQXZ01000007">
    <property type="protein sequence ID" value="SHH87533.1"/>
    <property type="molecule type" value="Genomic_DNA"/>
</dbReference>
<evidence type="ECO:0000256" key="7">
    <source>
        <dbReference type="ARBA" id="ARBA00022997"/>
    </source>
</evidence>
<keyword evidence="3" id="KW-0645">Protease</keyword>
<accession>A0A1M5WKA4</accession>
<evidence type="ECO:0000256" key="18">
    <source>
        <dbReference type="ARBA" id="ARBA00078074"/>
    </source>
</evidence>
<dbReference type="GO" id="GO:0005829">
    <property type="term" value="C:cytosol"/>
    <property type="evidence" value="ECO:0007669"/>
    <property type="project" value="TreeGrafter"/>
</dbReference>
<evidence type="ECO:0000256" key="12">
    <source>
        <dbReference type="ARBA" id="ARBA00044252"/>
    </source>
</evidence>
<dbReference type="FunFam" id="3.40.630.10:FF:000015">
    <property type="entry name" value="Aminoacyl-histidine dipeptidase PepD"/>
    <property type="match status" value="1"/>
</dbReference>
<dbReference type="PRINTS" id="PR00934">
    <property type="entry name" value="XHISDIPTASE"/>
</dbReference>
<comment type="cofactor">
    <cofactor evidence="2">
        <name>Zn(2+)</name>
        <dbReference type="ChEBI" id="CHEBI:29105"/>
    </cofactor>
</comment>
<evidence type="ECO:0000256" key="13">
    <source>
        <dbReference type="ARBA" id="ARBA00061423"/>
    </source>
</evidence>
<evidence type="ECO:0000256" key="2">
    <source>
        <dbReference type="ARBA" id="ARBA00001947"/>
    </source>
</evidence>
<evidence type="ECO:0000259" key="19">
    <source>
        <dbReference type="Pfam" id="PF07687"/>
    </source>
</evidence>
<dbReference type="RefSeq" id="WP_073602521.1">
    <property type="nucleotide sequence ID" value="NZ_FQXZ01000007.1"/>
</dbReference>
<evidence type="ECO:0000256" key="8">
    <source>
        <dbReference type="ARBA" id="ARBA00023049"/>
    </source>
</evidence>
<comment type="cofactor">
    <cofactor evidence="1">
        <name>Co(2+)</name>
        <dbReference type="ChEBI" id="CHEBI:48828"/>
    </cofactor>
</comment>
<evidence type="ECO:0000256" key="5">
    <source>
        <dbReference type="ARBA" id="ARBA00022801"/>
    </source>
</evidence>
<evidence type="ECO:0000256" key="15">
    <source>
        <dbReference type="ARBA" id="ARBA00075285"/>
    </source>
</evidence>
<name>A0A1M5WKA4_9VIBR</name>
<dbReference type="GO" id="GO:0070573">
    <property type="term" value="F:metallodipeptidase activity"/>
    <property type="evidence" value="ECO:0007669"/>
    <property type="project" value="TreeGrafter"/>
</dbReference>
<keyword evidence="6" id="KW-0862">Zinc</keyword>
<evidence type="ECO:0000256" key="16">
    <source>
        <dbReference type="ARBA" id="ARBA00076004"/>
    </source>
</evidence>
<dbReference type="NCBIfam" id="TIGR01893">
    <property type="entry name" value="aa-his-dipept"/>
    <property type="match status" value="1"/>
</dbReference>
<dbReference type="InterPro" id="IPR011650">
    <property type="entry name" value="Peptidase_M20_dimer"/>
</dbReference>
<keyword evidence="21" id="KW-1185">Reference proteome</keyword>
<keyword evidence="9" id="KW-0170">Cobalt</keyword>
<dbReference type="OrthoDB" id="9773892at2"/>
<protein>
    <recommendedName>
        <fullName evidence="14">Cytosol non-specific dipeptidase</fullName>
        <ecNumber evidence="11">3.4.13.18</ecNumber>
    </recommendedName>
    <alternativeName>
        <fullName evidence="17">Aminoacyl-histidine dipeptidase</fullName>
    </alternativeName>
    <alternativeName>
        <fullName evidence="16">Beta-alanyl-histidine dipeptidase</fullName>
    </alternativeName>
    <alternativeName>
        <fullName evidence="15">Carnosinase</fullName>
    </alternativeName>
    <alternativeName>
        <fullName evidence="12">Peptidase D</fullName>
    </alternativeName>
    <alternativeName>
        <fullName evidence="18">Xaa-His dipeptidase</fullName>
    </alternativeName>
</protein>
<sequence>MSEPQSEISQLSPRSVWHFFDKICSIPHPSHHEEALAAYIVDWAQSANLNVRRDPTGNIFIRKPATAGMENRKGVILQAHIDMVPQKNEETSHDFTKDPIQPYIDGEWVKARGTTLGADNGIGMASCLAVLASSDISHGPLEVLLTINEEAGMEGAFGLEPGYLAGEILLNTDSEQEGEVYVGCAGGIDSKISFEIHRQAIPDSFVTRKLSLKGLKGGHSGCDIHLGRGNANKIMGRFLANHAESLQLRLVDFTGGSLRNAIPREATITVSLPESLASELTTAFDEFTSLIRQELSKTEENISSEIKHIEPSEINRQAFDTHTQQRFIATLNACPNGVVRMSDDIDGVVETSLNIGVIQTEESTVSIMGLIRSLIDSGRQQVESTLTSLANLAAANIELSGAYPGWKPDTDSEIVAIFRDKYNAMYGHKPNIMVIHAGLECGLFKKPYPDVDMLSFGPTIKNPHSPDEQVKTETVKQFWDQMVNILACIPEKTAATTA</sequence>
<dbReference type="SUPFAM" id="SSF53187">
    <property type="entry name" value="Zn-dependent exopeptidases"/>
    <property type="match status" value="1"/>
</dbReference>
<evidence type="ECO:0000256" key="4">
    <source>
        <dbReference type="ARBA" id="ARBA00022723"/>
    </source>
</evidence>
<evidence type="ECO:0000256" key="11">
    <source>
        <dbReference type="ARBA" id="ARBA00038976"/>
    </source>
</evidence>